<comment type="caution">
    <text evidence="1">The sequence shown here is derived from an EMBL/GenBank/DDBJ whole genome shotgun (WGS) entry which is preliminary data.</text>
</comment>
<reference evidence="1 2" key="1">
    <citation type="submission" date="2016-07" db="EMBL/GenBank/DDBJ databases">
        <title>Draft genome of Scalindua rubra, obtained from a brine-seawater interface in the Red Sea, sheds light on salt adaptation in anammox bacteria.</title>
        <authorList>
            <person name="Speth D.R."/>
            <person name="Lagkouvardos I."/>
            <person name="Wang Y."/>
            <person name="Qian P.-Y."/>
            <person name="Dutilh B.E."/>
            <person name="Jetten M.S."/>
        </authorList>
    </citation>
    <scope>NUCLEOTIDE SEQUENCE [LARGE SCALE GENOMIC DNA]</scope>
    <source>
        <strain evidence="1">BSI-1</strain>
    </source>
</reference>
<dbReference type="AlphaFoldDB" id="A0A1E3X2H7"/>
<protein>
    <submittedName>
        <fullName evidence="1">Uncharacterized protein</fullName>
    </submittedName>
</protein>
<dbReference type="Proteomes" id="UP000094056">
    <property type="component" value="Unassembled WGS sequence"/>
</dbReference>
<gene>
    <name evidence="1" type="ORF">SCARUB_05117</name>
</gene>
<evidence type="ECO:0000313" key="2">
    <source>
        <dbReference type="Proteomes" id="UP000094056"/>
    </source>
</evidence>
<dbReference type="EMBL" id="MAYW01000375">
    <property type="protein sequence ID" value="ODS29782.1"/>
    <property type="molecule type" value="Genomic_DNA"/>
</dbReference>
<name>A0A1E3X2H7_9BACT</name>
<evidence type="ECO:0000313" key="1">
    <source>
        <dbReference type="EMBL" id="ODS29782.1"/>
    </source>
</evidence>
<feature type="non-terminal residue" evidence="1">
    <location>
        <position position="49"/>
    </location>
</feature>
<accession>A0A1E3X2H7</accession>
<proteinExistence type="predicted"/>
<sequence length="49" mass="5475">MQENRQEIASWEEVERLVSQFAPPIGDLSSDLIIAVSPSGLVPQRTPWP</sequence>
<organism evidence="1 2">
    <name type="scientific">Candidatus Scalindua rubra</name>
    <dbReference type="NCBI Taxonomy" id="1872076"/>
    <lineage>
        <taxon>Bacteria</taxon>
        <taxon>Pseudomonadati</taxon>
        <taxon>Planctomycetota</taxon>
        <taxon>Candidatus Brocadiia</taxon>
        <taxon>Candidatus Brocadiales</taxon>
        <taxon>Candidatus Scalinduaceae</taxon>
        <taxon>Candidatus Scalindua</taxon>
    </lineage>
</organism>